<dbReference type="PANTHER" id="PTHR43706:SF47">
    <property type="entry name" value="EXTERNAL NADH-UBIQUINONE OXIDOREDUCTASE 1, MITOCHONDRIAL-RELATED"/>
    <property type="match status" value="1"/>
</dbReference>
<evidence type="ECO:0000256" key="6">
    <source>
        <dbReference type="ARBA" id="ARBA00023002"/>
    </source>
</evidence>
<keyword evidence="7" id="KW-0520">NAD</keyword>
<evidence type="ECO:0000313" key="13">
    <source>
        <dbReference type="Proteomes" id="UP000001203"/>
    </source>
</evidence>
<dbReference type="PANTHER" id="PTHR43706">
    <property type="entry name" value="NADH DEHYDROGENASE"/>
    <property type="match status" value="1"/>
</dbReference>
<dbReference type="PRINTS" id="PR00368">
    <property type="entry name" value="FADPNR"/>
</dbReference>
<sequence>MYQFWVSICFPKSYHSNLNRDNTLMVKQQNNDNNLHHVVIVGGGFGGLYAAQKLGKAPVKVTLIDKRNFHVFQPLLYQVATGGLSPADISSPLRALLSKNKNTEVLMGEVTQIDPERQTVKMRYREIKYDSLILATGVTQKYFNNNWEEKAPGLKTIENAIEIRRRVFIAFESAEKEPNPERRKDWLTFVLVGGGPAGVELAGALAELAHGTLKEDFRNIETSEAKIILLQGPQYILPAYPPHLSLKAQKSLEKLGVTVKTGVRVTDITGQLVTYRDGDTLEQIRTRTVLWTAGMKASPVANMLADCAEAQLDKAGRVIVEPDFHLAKYNNIFVIGDLAHYPDGKGAILPGIAPVAMQEGEYVARLICKRLQKRPLKPFKYVDWGNLAVIGKHQAVVDMGWLKLSGFLAWFVWLFIHVFYLLEFDNKLIVMIQWAWSYFTESKGARLITTPGKDPEIELEDDHETIIYQAASVQASNVS</sequence>
<keyword evidence="13" id="KW-1185">Reference proteome</keyword>
<dbReference type="EMBL" id="CP000806">
    <property type="protein sequence ID" value="ACB53010.1"/>
    <property type="molecule type" value="Genomic_DNA"/>
</dbReference>
<accession>B1X0X1</accession>
<dbReference type="InterPro" id="IPR054585">
    <property type="entry name" value="NDH2-like_C"/>
</dbReference>
<feature type="domain" description="External alternative NADH-ubiquinone oxidoreductase-like C-terminal" evidence="11">
    <location>
        <begin position="385"/>
        <end position="439"/>
    </location>
</feature>
<evidence type="ECO:0000259" key="10">
    <source>
        <dbReference type="Pfam" id="PF07992"/>
    </source>
</evidence>
<keyword evidence="9" id="KW-1133">Transmembrane helix</keyword>
<feature type="domain" description="FAD/NAD(P)-binding" evidence="10">
    <location>
        <begin position="37"/>
        <end position="360"/>
    </location>
</feature>
<evidence type="ECO:0000313" key="12">
    <source>
        <dbReference type="EMBL" id="ACB53010.1"/>
    </source>
</evidence>
<dbReference type="EC" id="1.6.5.9" evidence="2"/>
<keyword evidence="3" id="KW-0285">Flavoprotein</keyword>
<evidence type="ECO:0000256" key="4">
    <source>
        <dbReference type="ARBA" id="ARBA00022827"/>
    </source>
</evidence>
<keyword evidence="9" id="KW-0472">Membrane</keyword>
<evidence type="ECO:0000256" key="5">
    <source>
        <dbReference type="ARBA" id="ARBA00022946"/>
    </source>
</evidence>
<reference evidence="12 13" key="1">
    <citation type="journal article" date="2008" name="Proc. Natl. Acad. Sci. U.S.A.">
        <title>The genome of Cyanothece 51142, a unicellular diazotrophic cyanobacterium important in the marine nitrogen cycle.</title>
        <authorList>
            <person name="Welsh E.A."/>
            <person name="Liberton M."/>
            <person name="Stoeckel J."/>
            <person name="Loh T."/>
            <person name="Elvitigala T."/>
            <person name="Wang C."/>
            <person name="Wollam A."/>
            <person name="Fulton R.S."/>
            <person name="Clifton S.W."/>
            <person name="Jacobs J.M."/>
            <person name="Aurora R."/>
            <person name="Ghosh B.K."/>
            <person name="Sherman L.A."/>
            <person name="Smith R.D."/>
            <person name="Wilson R.K."/>
            <person name="Pakrasi H.B."/>
        </authorList>
    </citation>
    <scope>NUCLEOTIDE SEQUENCE [LARGE SCALE GENOMIC DNA]</scope>
    <source>
        <strain evidence="13">ATCC 51142 / BH68</strain>
    </source>
</reference>
<evidence type="ECO:0000259" key="11">
    <source>
        <dbReference type="Pfam" id="PF22366"/>
    </source>
</evidence>
<keyword evidence="9" id="KW-0812">Transmembrane</keyword>
<dbReference type="GO" id="GO:0050136">
    <property type="term" value="F:NADH dehydrogenase (quinone) (non-electrogenic) activity"/>
    <property type="evidence" value="ECO:0007669"/>
    <property type="project" value="UniProtKB-EC"/>
</dbReference>
<evidence type="ECO:0000256" key="2">
    <source>
        <dbReference type="ARBA" id="ARBA00012637"/>
    </source>
</evidence>
<keyword evidence="4" id="KW-0274">FAD</keyword>
<evidence type="ECO:0000256" key="3">
    <source>
        <dbReference type="ARBA" id="ARBA00022630"/>
    </source>
</evidence>
<dbReference type="AlphaFoldDB" id="B1X0X1"/>
<dbReference type="Pfam" id="PF22366">
    <property type="entry name" value="NDH2_C"/>
    <property type="match status" value="1"/>
</dbReference>
<keyword evidence="6" id="KW-0560">Oxidoreductase</keyword>
<dbReference type="eggNOG" id="COG1252">
    <property type="taxonomic scope" value="Bacteria"/>
</dbReference>
<comment type="similarity">
    <text evidence="1">Belongs to the NADH dehydrogenase family.</text>
</comment>
<evidence type="ECO:0000256" key="7">
    <source>
        <dbReference type="ARBA" id="ARBA00023027"/>
    </source>
</evidence>
<name>B1X0X1_CROS5</name>
<dbReference type="InterPro" id="IPR045024">
    <property type="entry name" value="NDH-2"/>
</dbReference>
<gene>
    <name evidence="12" type="ordered locus">cce_3662</name>
</gene>
<protein>
    <recommendedName>
        <fullName evidence="2">NADH:ubiquinone reductase (non-electrogenic)</fullName>
        <ecNumber evidence="2">1.6.5.9</ecNumber>
    </recommendedName>
</protein>
<dbReference type="InterPro" id="IPR036188">
    <property type="entry name" value="FAD/NAD-bd_sf"/>
</dbReference>
<dbReference type="Gene3D" id="3.50.50.100">
    <property type="match status" value="1"/>
</dbReference>
<dbReference type="PRINTS" id="PR00411">
    <property type="entry name" value="PNDRDTASEI"/>
</dbReference>
<evidence type="ECO:0000256" key="1">
    <source>
        <dbReference type="ARBA" id="ARBA00005272"/>
    </source>
</evidence>
<keyword evidence="5" id="KW-0809">Transit peptide</keyword>
<feature type="transmembrane region" description="Helical" evidence="9">
    <location>
        <begin position="401"/>
        <end position="422"/>
    </location>
</feature>
<dbReference type="OrthoDB" id="9781621at2"/>
<dbReference type="InterPro" id="IPR023753">
    <property type="entry name" value="FAD/NAD-binding_dom"/>
</dbReference>
<comment type="catalytic activity">
    <reaction evidence="8">
        <text>a quinone + NADH + H(+) = a quinol + NAD(+)</text>
        <dbReference type="Rhea" id="RHEA:46160"/>
        <dbReference type="ChEBI" id="CHEBI:15378"/>
        <dbReference type="ChEBI" id="CHEBI:24646"/>
        <dbReference type="ChEBI" id="CHEBI:57540"/>
        <dbReference type="ChEBI" id="CHEBI:57945"/>
        <dbReference type="ChEBI" id="CHEBI:132124"/>
        <dbReference type="EC" id="1.6.5.9"/>
    </reaction>
</comment>
<dbReference type="Pfam" id="PF07992">
    <property type="entry name" value="Pyr_redox_2"/>
    <property type="match status" value="1"/>
</dbReference>
<dbReference type="HOGENOM" id="CLU_021377_7_1_3"/>
<dbReference type="SUPFAM" id="SSF51905">
    <property type="entry name" value="FAD/NAD(P)-binding domain"/>
    <property type="match status" value="1"/>
</dbReference>
<dbReference type="KEGG" id="cyt:cce_3662"/>
<evidence type="ECO:0000256" key="8">
    <source>
        <dbReference type="ARBA" id="ARBA00047599"/>
    </source>
</evidence>
<evidence type="ECO:0000256" key="9">
    <source>
        <dbReference type="SAM" id="Phobius"/>
    </source>
</evidence>
<dbReference type="Proteomes" id="UP000001203">
    <property type="component" value="Chromosome circular"/>
</dbReference>
<proteinExistence type="inferred from homology"/>
<organism evidence="12 13">
    <name type="scientific">Crocosphaera subtropica (strain ATCC 51142 / BH68)</name>
    <name type="common">Cyanothece sp. (strain ATCC 51142)</name>
    <dbReference type="NCBI Taxonomy" id="43989"/>
    <lineage>
        <taxon>Bacteria</taxon>
        <taxon>Bacillati</taxon>
        <taxon>Cyanobacteriota</taxon>
        <taxon>Cyanophyceae</taxon>
        <taxon>Oscillatoriophycideae</taxon>
        <taxon>Chroococcales</taxon>
        <taxon>Aphanothecaceae</taxon>
        <taxon>Crocosphaera</taxon>
        <taxon>Crocosphaera subtropica</taxon>
    </lineage>
</organism>